<dbReference type="EMBL" id="JASEJX010000013">
    <property type="protein sequence ID" value="KAK4517951.1"/>
    <property type="molecule type" value="Genomic_DNA"/>
</dbReference>
<sequence length="193" mass="21947">MKYILALLATFTVAIATTSAAKSIHNERRAETGEALMMYGYNPPRVNPDYCKGFRIDYPTSPGLGFEAGSHQYLKWTVDEDIPNSPNIITRIRVLNSTQHNHHVIGENITLYNKDNTGSVFFPLETNDITGLYHYRIMVNYVGQAVHCVYESVPFLVVQNPYKSYVTGSALYVVNDPSYTYQLKPVEEFYEDN</sequence>
<dbReference type="AlphaFoldDB" id="A0AAN7DI76"/>
<feature type="chain" id="PRO_5042838620" evidence="1">
    <location>
        <begin position="21"/>
        <end position="193"/>
    </location>
</feature>
<evidence type="ECO:0000313" key="3">
    <source>
        <dbReference type="Proteomes" id="UP001304243"/>
    </source>
</evidence>
<keyword evidence="1" id="KW-0732">Signal</keyword>
<feature type="signal peptide" evidence="1">
    <location>
        <begin position="1"/>
        <end position="20"/>
    </location>
</feature>
<proteinExistence type="predicted"/>
<dbReference type="RefSeq" id="XP_064684617.1">
    <property type="nucleotide sequence ID" value="XM_064820697.1"/>
</dbReference>
<evidence type="ECO:0000313" key="2">
    <source>
        <dbReference type="EMBL" id="KAK4517951.1"/>
    </source>
</evidence>
<dbReference type="Proteomes" id="UP001304243">
    <property type="component" value="Unassembled WGS sequence"/>
</dbReference>
<comment type="caution">
    <text evidence="2">The sequence shown here is derived from an EMBL/GenBank/DDBJ whole genome shotgun (WGS) entry which is preliminary data.</text>
</comment>
<organism evidence="2 3">
    <name type="scientific">Mucor velutinosus</name>
    <dbReference type="NCBI Taxonomy" id="708070"/>
    <lineage>
        <taxon>Eukaryota</taxon>
        <taxon>Fungi</taxon>
        <taxon>Fungi incertae sedis</taxon>
        <taxon>Mucoromycota</taxon>
        <taxon>Mucoromycotina</taxon>
        <taxon>Mucoromycetes</taxon>
        <taxon>Mucorales</taxon>
        <taxon>Mucorineae</taxon>
        <taxon>Mucoraceae</taxon>
        <taxon>Mucor</taxon>
    </lineage>
</organism>
<reference evidence="2 3" key="1">
    <citation type="submission" date="2022-11" db="EMBL/GenBank/DDBJ databases">
        <title>Mucor velutinosus strain NIH1002 WGS.</title>
        <authorList>
            <person name="Subramanian P."/>
            <person name="Mullikin J.C."/>
            <person name="Segre J.A."/>
            <person name="Zelazny A.M."/>
        </authorList>
    </citation>
    <scope>NUCLEOTIDE SEQUENCE [LARGE SCALE GENOMIC DNA]</scope>
    <source>
        <strain evidence="2 3">NIH1002</strain>
    </source>
</reference>
<accession>A0AAN7DI76</accession>
<protein>
    <submittedName>
        <fullName evidence="2">Uncharacterized protein</fullName>
    </submittedName>
</protein>
<dbReference type="GeneID" id="89945002"/>
<evidence type="ECO:0000256" key="1">
    <source>
        <dbReference type="SAM" id="SignalP"/>
    </source>
</evidence>
<name>A0AAN7DI76_9FUNG</name>
<keyword evidence="3" id="KW-1185">Reference proteome</keyword>
<gene>
    <name evidence="2" type="ORF">ATC70_001300</name>
</gene>